<evidence type="ECO:0000313" key="1">
    <source>
        <dbReference type="EMBL" id="BBA40476.1"/>
    </source>
</evidence>
<name>A0A250L7D6_9BURK</name>
<accession>A0A250L7D6</accession>
<reference evidence="3 5" key="4">
    <citation type="submission" date="2021-03" db="EMBL/GenBank/DDBJ databases">
        <title>Clinical course, treatment and visual outcome of an outbreak of Burkholderia contaminans endophthalmitis following cataract surgery.</title>
        <authorList>
            <person name="Lind C."/>
            <person name="Olsen K."/>
            <person name="Angelsen N.K."/>
            <person name="Krefting E.A."/>
            <person name="Fossen K."/>
            <person name="Gravningen K."/>
            <person name="Depoorter E."/>
            <person name="Vandamme P."/>
            <person name="Bertelsen G."/>
        </authorList>
    </citation>
    <scope>NUCLEOTIDE SEQUENCE [LARGE SCALE GENOMIC DNA]</scope>
    <source>
        <strain evidence="3 5">51242556</strain>
    </source>
</reference>
<evidence type="ECO:0000313" key="2">
    <source>
        <dbReference type="EMBL" id="MBK1933096.1"/>
    </source>
</evidence>
<protein>
    <submittedName>
        <fullName evidence="1">Uncharacterized protein</fullName>
    </submittedName>
</protein>
<keyword evidence="5" id="KW-1185">Reference proteome</keyword>
<dbReference type="EMBL" id="AP018358">
    <property type="protein sequence ID" value="BBA40476.1"/>
    <property type="molecule type" value="Genomic_DNA"/>
</dbReference>
<dbReference type="AlphaFoldDB" id="A0A250L7D6"/>
<dbReference type="EMBL" id="JAENIB010000011">
    <property type="protein sequence ID" value="MBK1933096.1"/>
    <property type="molecule type" value="Genomic_DNA"/>
</dbReference>
<dbReference type="OrthoDB" id="7596486at2"/>
<reference evidence="4 6" key="5">
    <citation type="submission" date="2021-12" db="EMBL/GenBank/DDBJ databases">
        <title>Genomic and phenotypic characterization of three Burkholderia contaminans isolates recovered from different sources.</title>
        <authorList>
            <person name="Lopez De Volder A."/>
            <person name="Fan Y."/>
            <person name="Nunvar J."/>
            <person name="Herrera T."/>
            <person name="Timp W."/>
            <person name="Degrossi J."/>
        </authorList>
    </citation>
    <scope>NUCLEOTIDE SEQUENCE [LARGE SCALE GENOMIC DNA]</scope>
    <source>
        <strain evidence="4 6">LMG 23361</strain>
    </source>
</reference>
<evidence type="ECO:0000313" key="5">
    <source>
        <dbReference type="Proteomes" id="UP000664048"/>
    </source>
</evidence>
<proteinExistence type="predicted"/>
<dbReference type="EMBL" id="CP090640">
    <property type="protein sequence ID" value="WFN18377.1"/>
    <property type="molecule type" value="Genomic_DNA"/>
</dbReference>
<evidence type="ECO:0000313" key="4">
    <source>
        <dbReference type="EMBL" id="WFN18377.1"/>
    </source>
</evidence>
<gene>
    <name evidence="1" type="ORF">BCCH1_29010</name>
    <name evidence="3" type="ORF">J4M89_22205</name>
    <name evidence="2" type="ORF">JIN94_24705</name>
    <name evidence="4" type="ORF">LXE91_04895</name>
</gene>
<evidence type="ECO:0000313" key="3">
    <source>
        <dbReference type="EMBL" id="MBO1832096.1"/>
    </source>
</evidence>
<evidence type="ECO:0000313" key="6">
    <source>
        <dbReference type="Proteomes" id="UP001220209"/>
    </source>
</evidence>
<dbReference type="RefSeq" id="WP_135370744.1">
    <property type="nucleotide sequence ID" value="NZ_AP018358.1"/>
</dbReference>
<sequence length="565" mass="65071">MNQQKDYRNTCSEVEALIVQQIDRVQEKAARLWKGYEQEALITIVRALDTIAIADFMDANRELPTEREEARYFAKLGLASALKPFLTTVRSIGGGVPWGPIVPEWMSWAYSYLITCGQLINLRRMAQLERYGLSKSTMRDSGPLIEVDVGLEEISQRFAADSVLVHGNAPDPEDEKFEEKLRNRMKSYVDTPDGWFIRYDNDWDIVHAYRKKAESYGRRFPEREALPDNVIIGGRTFKEWRDSSNEALGRVLCHIDFSYELRIKQPEILLANITTIFARKEDVEAVLEEAGISRDLVPSTMRALTLSSDTLDEWDWEGNFEIPCPYYVELGQDFVLLPCFGALSNPYVSFFRHLKTIYKDDWDHAVDEKENVFRRDLSSAFGAPRFHVPTHGFSIRRADGSELTDLDAVIVDTESGAMAFVQLKWNDVFGHSLREWQSRRNNVVKKANEWVDKVVSWIDGRSAVEVAKQLGIKDVTASAAPLMYVITRYTARFSGESDRDSRAAWLSWFELLHILDDLDHTEPLADLAHAVERHVRRFVFDRPRIMTFSFPDLTVELKMCREEEP</sequence>
<reference evidence="2" key="3">
    <citation type="submission" date="2021-01" db="EMBL/GenBank/DDBJ databases">
        <title>Outbreak of Burkholderia contaminns endophthalmitis traced to a clinical ventilation system.</title>
        <authorList>
            <person name="Lipuma J."/>
            <person name="Spilker T."/>
            <person name="Kratholm J."/>
        </authorList>
    </citation>
    <scope>NUCLEOTIDE SEQUENCE</scope>
    <source>
        <strain evidence="2">HI4954</strain>
    </source>
</reference>
<reference evidence="1" key="2">
    <citation type="journal article" date="2017" name="Genome Announc.">
        <title>High-Quality Draft Genome Sequence of Burkholderia contaminans CH-1, a Gram-Negative Bacterium That Metabolizes 2-Azahypoxanthine, a Plant Growth-Regulating Compound.</title>
        <authorList>
            <person name="Choi J.-H."/>
            <person name="Sugiura H."/>
            <person name="Moriuchi R."/>
            <person name="Kawagishi H."/>
            <person name="Dohra H."/>
        </authorList>
    </citation>
    <scope>NUCLEOTIDE SEQUENCE</scope>
    <source>
        <strain evidence="1">CH-1</strain>
    </source>
</reference>
<dbReference type="Proteomes" id="UP000611459">
    <property type="component" value="Unassembled WGS sequence"/>
</dbReference>
<dbReference type="EMBL" id="JAGEMX010000006">
    <property type="protein sequence ID" value="MBO1832096.1"/>
    <property type="molecule type" value="Genomic_DNA"/>
</dbReference>
<dbReference type="Proteomes" id="UP001220209">
    <property type="component" value="Chromosome 1"/>
</dbReference>
<organism evidence="1">
    <name type="scientific">Burkholderia contaminans</name>
    <dbReference type="NCBI Taxonomy" id="488447"/>
    <lineage>
        <taxon>Bacteria</taxon>
        <taxon>Pseudomonadati</taxon>
        <taxon>Pseudomonadota</taxon>
        <taxon>Betaproteobacteria</taxon>
        <taxon>Burkholderiales</taxon>
        <taxon>Burkholderiaceae</taxon>
        <taxon>Burkholderia</taxon>
        <taxon>Burkholderia cepacia complex</taxon>
    </lineage>
</organism>
<dbReference type="GeneID" id="93193744"/>
<reference evidence="1" key="1">
    <citation type="journal article" date="2016" name="Biosci. Biotechnol. Biochem.">
        <title>Bioconversion of AHX to AOH by resting cells of Burkholderia contaminans CH-1.</title>
        <authorList>
            <person name="Choi J.H."/>
            <person name="Kikuchi A."/>
            <person name="Pumkaeo P."/>
            <person name="Hirai H."/>
            <person name="Tokuyama S."/>
            <person name="Kawagishi H."/>
        </authorList>
    </citation>
    <scope>NUCLEOTIDE SEQUENCE</scope>
    <source>
        <strain evidence="1">CH-1</strain>
    </source>
</reference>
<dbReference type="Proteomes" id="UP000664048">
    <property type="component" value="Unassembled WGS sequence"/>
</dbReference>